<feature type="compositionally biased region" description="Low complexity" evidence="1">
    <location>
        <begin position="59"/>
        <end position="78"/>
    </location>
</feature>
<organism evidence="2 3">
    <name type="scientific">Tilletia horrida</name>
    <dbReference type="NCBI Taxonomy" id="155126"/>
    <lineage>
        <taxon>Eukaryota</taxon>
        <taxon>Fungi</taxon>
        <taxon>Dikarya</taxon>
        <taxon>Basidiomycota</taxon>
        <taxon>Ustilaginomycotina</taxon>
        <taxon>Exobasidiomycetes</taxon>
        <taxon>Tilletiales</taxon>
        <taxon>Tilletiaceae</taxon>
        <taxon>Tilletia</taxon>
    </lineage>
</organism>
<feature type="region of interest" description="Disordered" evidence="1">
    <location>
        <begin position="360"/>
        <end position="394"/>
    </location>
</feature>
<feature type="region of interest" description="Disordered" evidence="1">
    <location>
        <begin position="147"/>
        <end position="314"/>
    </location>
</feature>
<feature type="compositionally biased region" description="Polar residues" evidence="1">
    <location>
        <begin position="304"/>
        <end position="314"/>
    </location>
</feature>
<evidence type="ECO:0000256" key="1">
    <source>
        <dbReference type="SAM" id="MobiDB-lite"/>
    </source>
</evidence>
<accession>A0AAN6JNP5</accession>
<sequence length="433" mass="46765">MLGHKRRPEEKEEEEQVARIQEEEQLLPHKRIHLDQAHPPHRPRRPRKSSASHPFSAFSKLQISNSSSSNSRSEGASSLFQYPAQLQAPVPIRPSPDLITNLPDAIEEPTESDLQDENIASTSPPASPHFHLNPALAAHLAANHPFGGLREPAEPLLPPPLLRSSLPPSSSADAGALILYKPIKPKPAFVRPEDEEREDEETDEDDPTLLATDQAEEEYEDAHSYFSRRSHTSRSNSRPTPNSPSGPRIIEIEDGNEKDGAAQDIESMYDDAPPSSTASSTSSTPSYVVESPSSAASASEHGQSDSTTPFNSAFQQAYPPVIDLSESELLNQAQLPQHQPVPSFYSSDPVITDLTTGEMLRNSGSATPMSTSASSIGNTSTVRMTDASSSPIEFSRMGTPVPFVASVAALPQEIQAPVIGQADDPAEAPMDLD</sequence>
<proteinExistence type="predicted"/>
<dbReference type="Proteomes" id="UP001176517">
    <property type="component" value="Unassembled WGS sequence"/>
</dbReference>
<evidence type="ECO:0000313" key="3">
    <source>
        <dbReference type="Proteomes" id="UP001176517"/>
    </source>
</evidence>
<evidence type="ECO:0000313" key="2">
    <source>
        <dbReference type="EMBL" id="KAK0543474.1"/>
    </source>
</evidence>
<reference evidence="2" key="1">
    <citation type="journal article" date="2023" name="PhytoFront">
        <title>Draft Genome Resources of Seven Strains of Tilletia horrida, Causal Agent of Kernel Smut of Rice.</title>
        <authorList>
            <person name="Khanal S."/>
            <person name="Antony Babu S."/>
            <person name="Zhou X.G."/>
        </authorList>
    </citation>
    <scope>NUCLEOTIDE SEQUENCE</scope>
    <source>
        <strain evidence="2">TX6</strain>
    </source>
</reference>
<dbReference type="EMBL" id="JAPDMZ010000359">
    <property type="protein sequence ID" value="KAK0543474.1"/>
    <property type="molecule type" value="Genomic_DNA"/>
</dbReference>
<feature type="region of interest" description="Disordered" evidence="1">
    <location>
        <begin position="1"/>
        <end position="131"/>
    </location>
</feature>
<feature type="compositionally biased region" description="Low complexity" evidence="1">
    <location>
        <begin position="162"/>
        <end position="172"/>
    </location>
</feature>
<feature type="compositionally biased region" description="Polar residues" evidence="1">
    <location>
        <begin position="362"/>
        <end position="392"/>
    </location>
</feature>
<gene>
    <name evidence="2" type="ORF">OC846_006403</name>
</gene>
<protein>
    <submittedName>
        <fullName evidence="2">Uncharacterized protein</fullName>
    </submittedName>
</protein>
<feature type="compositionally biased region" description="Acidic residues" evidence="1">
    <location>
        <begin position="105"/>
        <end position="116"/>
    </location>
</feature>
<feature type="compositionally biased region" description="Basic residues" evidence="1">
    <location>
        <begin position="39"/>
        <end position="50"/>
    </location>
</feature>
<dbReference type="AlphaFoldDB" id="A0AAN6JNP5"/>
<comment type="caution">
    <text evidence="2">The sequence shown here is derived from an EMBL/GenBank/DDBJ whole genome shotgun (WGS) entry which is preliminary data.</text>
</comment>
<name>A0AAN6JNP5_9BASI</name>
<feature type="compositionally biased region" description="Acidic residues" evidence="1">
    <location>
        <begin position="193"/>
        <end position="207"/>
    </location>
</feature>
<keyword evidence="3" id="KW-1185">Reference proteome</keyword>
<feature type="compositionally biased region" description="Low complexity" evidence="1">
    <location>
        <begin position="233"/>
        <end position="245"/>
    </location>
</feature>
<feature type="compositionally biased region" description="Low complexity" evidence="1">
    <location>
        <begin position="272"/>
        <end position="300"/>
    </location>
</feature>